<reference evidence="2 3" key="1">
    <citation type="journal article" date="2023" name="Mol. Biol. Evol.">
        <title>Genomics of Secondarily Temperate Adaptation in the Only Non-Antarctic Icefish.</title>
        <authorList>
            <person name="Rivera-Colon A.G."/>
            <person name="Rayamajhi N."/>
            <person name="Minhas B.F."/>
            <person name="Madrigal G."/>
            <person name="Bilyk K.T."/>
            <person name="Yoon V."/>
            <person name="Hune M."/>
            <person name="Gregory S."/>
            <person name="Cheng C.H.C."/>
            <person name="Catchen J.M."/>
        </authorList>
    </citation>
    <scope>NUCLEOTIDE SEQUENCE [LARGE SCALE GENOMIC DNA]</scope>
    <source>
        <tissue evidence="2">White muscle</tissue>
    </source>
</reference>
<dbReference type="AlphaFoldDB" id="A0AAN8D525"/>
<evidence type="ECO:0000313" key="3">
    <source>
        <dbReference type="Proteomes" id="UP001331515"/>
    </source>
</evidence>
<keyword evidence="3" id="KW-1185">Reference proteome</keyword>
<gene>
    <name evidence="2" type="ORF">CgunFtcFv8_011493</name>
</gene>
<accession>A0AAN8D525</accession>
<name>A0AAN8D525_CHAGU</name>
<evidence type="ECO:0000256" key="1">
    <source>
        <dbReference type="SAM" id="MobiDB-lite"/>
    </source>
</evidence>
<proteinExistence type="predicted"/>
<protein>
    <submittedName>
        <fullName evidence="2">Uncharacterized protein</fullName>
    </submittedName>
</protein>
<evidence type="ECO:0000313" key="2">
    <source>
        <dbReference type="EMBL" id="KAK5916516.1"/>
    </source>
</evidence>
<feature type="region of interest" description="Disordered" evidence="1">
    <location>
        <begin position="1"/>
        <end position="28"/>
    </location>
</feature>
<sequence length="88" mass="9280">MSVERQAVPGALPSFSPPFPPKASPPCVSSSVVPPPTHLLAVPGPRPGPTEWPQSGLFVWTRPLAVSGLQKCERDKAVDRGADRNTAV</sequence>
<dbReference type="Proteomes" id="UP001331515">
    <property type="component" value="Unassembled WGS sequence"/>
</dbReference>
<comment type="caution">
    <text evidence="2">The sequence shown here is derived from an EMBL/GenBank/DDBJ whole genome shotgun (WGS) entry which is preliminary data.</text>
</comment>
<organism evidence="2 3">
    <name type="scientific">Champsocephalus gunnari</name>
    <name type="common">Mackerel icefish</name>
    <dbReference type="NCBI Taxonomy" id="52237"/>
    <lineage>
        <taxon>Eukaryota</taxon>
        <taxon>Metazoa</taxon>
        <taxon>Chordata</taxon>
        <taxon>Craniata</taxon>
        <taxon>Vertebrata</taxon>
        <taxon>Euteleostomi</taxon>
        <taxon>Actinopterygii</taxon>
        <taxon>Neopterygii</taxon>
        <taxon>Teleostei</taxon>
        <taxon>Neoteleostei</taxon>
        <taxon>Acanthomorphata</taxon>
        <taxon>Eupercaria</taxon>
        <taxon>Perciformes</taxon>
        <taxon>Notothenioidei</taxon>
        <taxon>Channichthyidae</taxon>
        <taxon>Champsocephalus</taxon>
    </lineage>
</organism>
<dbReference type="EMBL" id="JAURVH010001526">
    <property type="protein sequence ID" value="KAK5916516.1"/>
    <property type="molecule type" value="Genomic_DNA"/>
</dbReference>
<feature type="compositionally biased region" description="Pro residues" evidence="1">
    <location>
        <begin position="15"/>
        <end position="24"/>
    </location>
</feature>